<dbReference type="Proteomes" id="UP001530293">
    <property type="component" value="Unassembled WGS sequence"/>
</dbReference>
<dbReference type="EMBL" id="JALLBG020000147">
    <property type="protein sequence ID" value="KAL3761746.1"/>
    <property type="molecule type" value="Genomic_DNA"/>
</dbReference>
<keyword evidence="3" id="KW-1185">Reference proteome</keyword>
<evidence type="ECO:0000313" key="2">
    <source>
        <dbReference type="EMBL" id="KAL3761746.1"/>
    </source>
</evidence>
<proteinExistence type="predicted"/>
<feature type="region of interest" description="Disordered" evidence="1">
    <location>
        <begin position="64"/>
        <end position="85"/>
    </location>
</feature>
<organism evidence="2 3">
    <name type="scientific">Discostella pseudostelligera</name>
    <dbReference type="NCBI Taxonomy" id="259834"/>
    <lineage>
        <taxon>Eukaryota</taxon>
        <taxon>Sar</taxon>
        <taxon>Stramenopiles</taxon>
        <taxon>Ochrophyta</taxon>
        <taxon>Bacillariophyta</taxon>
        <taxon>Coscinodiscophyceae</taxon>
        <taxon>Thalassiosirophycidae</taxon>
        <taxon>Stephanodiscales</taxon>
        <taxon>Stephanodiscaceae</taxon>
        <taxon>Discostella</taxon>
    </lineage>
</organism>
<gene>
    <name evidence="2" type="ORF">ACHAWU_001262</name>
</gene>
<protein>
    <submittedName>
        <fullName evidence="2">Uncharacterized protein</fullName>
    </submittedName>
</protein>
<dbReference type="AlphaFoldDB" id="A0ABD3MCF4"/>
<name>A0ABD3MCF4_9STRA</name>
<evidence type="ECO:0000313" key="3">
    <source>
        <dbReference type="Proteomes" id="UP001530293"/>
    </source>
</evidence>
<feature type="region of interest" description="Disordered" evidence="1">
    <location>
        <begin position="729"/>
        <end position="787"/>
    </location>
</feature>
<evidence type="ECO:0000256" key="1">
    <source>
        <dbReference type="SAM" id="MobiDB-lite"/>
    </source>
</evidence>
<feature type="region of interest" description="Disordered" evidence="1">
    <location>
        <begin position="868"/>
        <end position="888"/>
    </location>
</feature>
<feature type="compositionally biased region" description="Pro residues" evidence="1">
    <location>
        <begin position="878"/>
        <end position="887"/>
    </location>
</feature>
<sequence length="924" mass="104614">MRQRLCSHKDGIAGLYTEGAVRPTHGDTRISSSIMVACVSSVNELHVRATNILYRGFSNTERVGVRPTQHVSEPDPSNQQMNRRPHSLSVAHGELQRATQPIFSFSYRWSSPPSYHRILIISITRRRRSTRLHQVMMSDFSLSGQLEHTRKTLKHPDNVLSNTRPTSVEHGEVRYSTSRGYPTSAINRPPRLYSEFSGSEHSGFDPPMETQVSYLQRDDFNQDRKRYKVDNELIPTSTRYPNVTATRHRVSDTLVEQYNRGDESQASYTRNEGYFQDRRRYEVVDNRFIAAHTGHPNTTIQDMNIPCVTDPSFNGEKPPLLPWCPCDNQRLDGSNQYGIGSGTNVEAPYPGKCNRDEKRNDVGGVWKPTTACQASSSFQQNSRNYSLQRELLTYGSKPIPHLLWDPEDKQHLTELHCFVRKYCIYIFSASHQDIERKEDGVEAGPDRNRMSSLQEFWYVSGMSLLAFGYAPIYAHFRHLFPATSLTDSKLKGSTYFPTSLSGIYNATMIIQQRHFPVCPSVSREAFCMYNQLKTLTARSASTKEYWISSARKMGLYDTSNGVFFRSSEEPCATRSSVIPQQAARPTQESLVRLVEPSDKRFATEYSYFVMEQMTTCVFTESDRLGKRKCHKIGFPGMACRHCYGGNGSGRFFPLTLKTFSDVSKSIHVLRNHLIKCTKAPIGMAEKVSALSERHIDDKQVTPFGSQKTFFDLIWKRLHPELHIGANDLQITAVPPPPLPLPPPPSPPRADSTQNPTRASPSSMRGPIFRDLSRRHSAPQEQDTIERSTLRQEVLISANHTTTPLPPLASPPIVHRGKLSSGRIARLLNNGDHHGNHDDARPSRELCMIPKKRYLFSQRNIAQDEHQHYCQGQSRHPAAYPPSPPPPQQHVAVSYSESDVSIAMILANGFGKSDDEHREPNEANV</sequence>
<reference evidence="2 3" key="1">
    <citation type="submission" date="2024-10" db="EMBL/GenBank/DDBJ databases">
        <title>Updated reference genomes for cyclostephanoid diatoms.</title>
        <authorList>
            <person name="Roberts W.R."/>
            <person name="Alverson A.J."/>
        </authorList>
    </citation>
    <scope>NUCLEOTIDE SEQUENCE [LARGE SCALE GENOMIC DNA]</scope>
    <source>
        <strain evidence="2 3">AJA232-27</strain>
    </source>
</reference>
<comment type="caution">
    <text evidence="2">The sequence shown here is derived from an EMBL/GenBank/DDBJ whole genome shotgun (WGS) entry which is preliminary data.</text>
</comment>
<feature type="compositionally biased region" description="Pro residues" evidence="1">
    <location>
        <begin position="733"/>
        <end position="747"/>
    </location>
</feature>
<feature type="compositionally biased region" description="Polar residues" evidence="1">
    <location>
        <begin position="750"/>
        <end position="762"/>
    </location>
</feature>
<accession>A0ABD3MCF4</accession>
<feature type="compositionally biased region" description="Polar residues" evidence="1">
    <location>
        <begin position="69"/>
        <end position="82"/>
    </location>
</feature>